<dbReference type="PROSITE" id="PS50011">
    <property type="entry name" value="PROTEIN_KINASE_DOM"/>
    <property type="match status" value="1"/>
</dbReference>
<dbReference type="Gene3D" id="1.25.10.10">
    <property type="entry name" value="Leucine-rich Repeat Variant"/>
    <property type="match status" value="1"/>
</dbReference>
<evidence type="ECO:0000256" key="1">
    <source>
        <dbReference type="ARBA" id="ARBA00012513"/>
    </source>
</evidence>
<dbReference type="SUPFAM" id="SSF56112">
    <property type="entry name" value="Protein kinase-like (PK-like)"/>
    <property type="match status" value="1"/>
</dbReference>
<dbReference type="InterPro" id="IPR016024">
    <property type="entry name" value="ARM-type_fold"/>
</dbReference>
<organism evidence="10 11">
    <name type="scientific">Adineta ricciae</name>
    <name type="common">Rotifer</name>
    <dbReference type="NCBI Taxonomy" id="249248"/>
    <lineage>
        <taxon>Eukaryota</taxon>
        <taxon>Metazoa</taxon>
        <taxon>Spiralia</taxon>
        <taxon>Gnathifera</taxon>
        <taxon>Rotifera</taxon>
        <taxon>Eurotatoria</taxon>
        <taxon>Bdelloidea</taxon>
        <taxon>Adinetida</taxon>
        <taxon>Adinetidae</taxon>
        <taxon>Adineta</taxon>
    </lineage>
</organism>
<feature type="domain" description="Protein kinase" evidence="9">
    <location>
        <begin position="22"/>
        <end position="306"/>
    </location>
</feature>
<keyword evidence="2" id="KW-0723">Serine/threonine-protein kinase</keyword>
<dbReference type="PANTHER" id="PTHR24363:SF0">
    <property type="entry name" value="SERINE_THREONINE KINASE LIKE DOMAIN CONTAINING 1"/>
    <property type="match status" value="1"/>
</dbReference>
<dbReference type="InterPro" id="IPR011989">
    <property type="entry name" value="ARM-like"/>
</dbReference>
<dbReference type="AlphaFoldDB" id="A0A814KEK7"/>
<dbReference type="InterPro" id="IPR011009">
    <property type="entry name" value="Kinase-like_dom_sf"/>
</dbReference>
<gene>
    <name evidence="10" type="ORF">XAT740_LOCUS15633</name>
</gene>
<dbReference type="GO" id="GO:0004674">
    <property type="term" value="F:protein serine/threonine kinase activity"/>
    <property type="evidence" value="ECO:0007669"/>
    <property type="project" value="UniProtKB-KW"/>
</dbReference>
<accession>A0A814KEK7</accession>
<sequence>MEKYTVSIQYEKTSIVISDTTVKIDENLGLDTLAERIIVHRKDSDESYILSKMELMDMTTAAVAYQEYLPLMKLSTEKVAAYADIFTSVEHKISATYINLVSEYFPMGNLDKYLRKLRQDKIPLNNQLIDKWSAQILDGLMYLWNQKIIHRNLKPDSIYLRGESHAENCSLVVGDMIPPSVAYDVRMRTRLPRHLGFIIDEDSCMKCHSALSYTAPEIFQSGEYTIQSDIYSYGHVLLDMITCDMLNDEETLQLCICARHDSNTLSQTLQTLRKTHKVIAALIENMMHPNRQKRLTEVDLRRDDYVIESMHNIDSDQVKYPAERDKKWARDGLAKNEKLEYYINYLKQHRNAESRIEHALKLCNQSKSIDLSALANSFQGDILPVVEHFLSNSIIVEETLELLKKIIHNETIITAEVVALTAKFILIFENDEHLTEKIADVLIKLATHNAKLVNNARLNSNLVQVMTKHTNHGDISAKCCTLIWLMAKDSISKDLRDNQISLLSTLLNILQKHPNNVDLFTKVCFAFLPFIFEKSTIEHLVQFNLVRCFSIGLRKHYSNRNAVKAGLAVLSELFKLDERCVMRFLCSRTDDGELLDSMQTLNKIFDQFKNHTDIARGIITLLKSMSPYDDAIDEMISTKIDANLLYQIKRFHSDNDDIARACEDIMIRIRQRQLHS</sequence>
<keyword evidence="11" id="KW-1185">Reference proteome</keyword>
<comment type="caution">
    <text evidence="10">The sequence shown here is derived from an EMBL/GenBank/DDBJ whole genome shotgun (WGS) entry which is preliminary data.</text>
</comment>
<dbReference type="InterPro" id="IPR000719">
    <property type="entry name" value="Prot_kinase_dom"/>
</dbReference>
<dbReference type="Proteomes" id="UP000663828">
    <property type="component" value="Unassembled WGS sequence"/>
</dbReference>
<keyword evidence="3" id="KW-0808">Transferase</keyword>
<evidence type="ECO:0000313" key="10">
    <source>
        <dbReference type="EMBL" id="CAF1048336.1"/>
    </source>
</evidence>
<dbReference type="SUPFAM" id="SSF48371">
    <property type="entry name" value="ARM repeat"/>
    <property type="match status" value="1"/>
</dbReference>
<dbReference type="EC" id="2.7.11.1" evidence="1"/>
<evidence type="ECO:0000256" key="7">
    <source>
        <dbReference type="ARBA" id="ARBA00047899"/>
    </source>
</evidence>
<comment type="catalytic activity">
    <reaction evidence="8">
        <text>L-seryl-[protein] + ATP = O-phospho-L-seryl-[protein] + ADP + H(+)</text>
        <dbReference type="Rhea" id="RHEA:17989"/>
        <dbReference type="Rhea" id="RHEA-COMP:9863"/>
        <dbReference type="Rhea" id="RHEA-COMP:11604"/>
        <dbReference type="ChEBI" id="CHEBI:15378"/>
        <dbReference type="ChEBI" id="CHEBI:29999"/>
        <dbReference type="ChEBI" id="CHEBI:30616"/>
        <dbReference type="ChEBI" id="CHEBI:83421"/>
        <dbReference type="ChEBI" id="CHEBI:456216"/>
        <dbReference type="EC" id="2.7.11.1"/>
    </reaction>
</comment>
<dbReference type="GO" id="GO:0005524">
    <property type="term" value="F:ATP binding"/>
    <property type="evidence" value="ECO:0007669"/>
    <property type="project" value="UniProtKB-KW"/>
</dbReference>
<evidence type="ECO:0000256" key="2">
    <source>
        <dbReference type="ARBA" id="ARBA00022527"/>
    </source>
</evidence>
<evidence type="ECO:0000256" key="3">
    <source>
        <dbReference type="ARBA" id="ARBA00022679"/>
    </source>
</evidence>
<dbReference type="Pfam" id="PF00069">
    <property type="entry name" value="Pkinase"/>
    <property type="match status" value="1"/>
</dbReference>
<keyword evidence="5" id="KW-0418">Kinase</keyword>
<name>A0A814KEK7_ADIRI</name>
<keyword evidence="6" id="KW-0067">ATP-binding</keyword>
<reference evidence="10" key="1">
    <citation type="submission" date="2021-02" db="EMBL/GenBank/DDBJ databases">
        <authorList>
            <person name="Nowell W R."/>
        </authorList>
    </citation>
    <scope>NUCLEOTIDE SEQUENCE</scope>
</reference>
<keyword evidence="4" id="KW-0547">Nucleotide-binding</keyword>
<comment type="catalytic activity">
    <reaction evidence="7">
        <text>L-threonyl-[protein] + ATP = O-phospho-L-threonyl-[protein] + ADP + H(+)</text>
        <dbReference type="Rhea" id="RHEA:46608"/>
        <dbReference type="Rhea" id="RHEA-COMP:11060"/>
        <dbReference type="Rhea" id="RHEA-COMP:11605"/>
        <dbReference type="ChEBI" id="CHEBI:15378"/>
        <dbReference type="ChEBI" id="CHEBI:30013"/>
        <dbReference type="ChEBI" id="CHEBI:30616"/>
        <dbReference type="ChEBI" id="CHEBI:61977"/>
        <dbReference type="ChEBI" id="CHEBI:456216"/>
        <dbReference type="EC" id="2.7.11.1"/>
    </reaction>
</comment>
<evidence type="ECO:0000256" key="4">
    <source>
        <dbReference type="ARBA" id="ARBA00022741"/>
    </source>
</evidence>
<proteinExistence type="predicted"/>
<evidence type="ECO:0000256" key="8">
    <source>
        <dbReference type="ARBA" id="ARBA00048679"/>
    </source>
</evidence>
<evidence type="ECO:0000256" key="5">
    <source>
        <dbReference type="ARBA" id="ARBA00022777"/>
    </source>
</evidence>
<dbReference type="PANTHER" id="PTHR24363">
    <property type="entry name" value="SERINE/THREONINE PROTEIN KINASE"/>
    <property type="match status" value="1"/>
</dbReference>
<evidence type="ECO:0000256" key="6">
    <source>
        <dbReference type="ARBA" id="ARBA00022840"/>
    </source>
</evidence>
<dbReference type="EMBL" id="CAJNOR010000972">
    <property type="protein sequence ID" value="CAF1048336.1"/>
    <property type="molecule type" value="Genomic_DNA"/>
</dbReference>
<dbReference type="Gene3D" id="1.10.510.10">
    <property type="entry name" value="Transferase(Phosphotransferase) domain 1"/>
    <property type="match status" value="1"/>
</dbReference>
<protein>
    <recommendedName>
        <fullName evidence="1">non-specific serine/threonine protein kinase</fullName>
        <ecNumber evidence="1">2.7.11.1</ecNumber>
    </recommendedName>
</protein>
<evidence type="ECO:0000313" key="11">
    <source>
        <dbReference type="Proteomes" id="UP000663828"/>
    </source>
</evidence>
<evidence type="ECO:0000259" key="9">
    <source>
        <dbReference type="PROSITE" id="PS50011"/>
    </source>
</evidence>